<evidence type="ECO:0000256" key="1">
    <source>
        <dbReference type="ARBA" id="ARBA00000189"/>
    </source>
</evidence>
<evidence type="ECO:0000259" key="22">
    <source>
        <dbReference type="PROSITE" id="PS50873"/>
    </source>
</evidence>
<evidence type="ECO:0000256" key="15">
    <source>
        <dbReference type="ARBA" id="ARBA00023002"/>
    </source>
</evidence>
<evidence type="ECO:0000256" key="8">
    <source>
        <dbReference type="ARBA" id="ARBA00022559"/>
    </source>
</evidence>
<name>A0A6A6N4Y9_HEVBR</name>
<dbReference type="InterPro" id="IPR002016">
    <property type="entry name" value="Haem_peroxidase"/>
</dbReference>
<evidence type="ECO:0000256" key="14">
    <source>
        <dbReference type="ARBA" id="ARBA00022989"/>
    </source>
</evidence>
<dbReference type="PANTHER" id="PTHR31388:SF264">
    <property type="entry name" value="PEROXIDASE 59"/>
    <property type="match status" value="1"/>
</dbReference>
<comment type="similarity">
    <text evidence="21">Belongs to the peroxidase family.</text>
</comment>
<dbReference type="InterPro" id="IPR007667">
    <property type="entry name" value="Hypoxia_induced_domain"/>
</dbReference>
<evidence type="ECO:0000256" key="20">
    <source>
        <dbReference type="PIRSR" id="PIRSR600823-2"/>
    </source>
</evidence>
<keyword evidence="15" id="KW-0560">Oxidoreductase</keyword>
<keyword evidence="14" id="KW-1133">Transmembrane helix</keyword>
<protein>
    <recommendedName>
        <fullName evidence="6">peroxidase</fullName>
        <ecNumber evidence="6">1.11.1.7</ecNumber>
    </recommendedName>
</protein>
<evidence type="ECO:0000256" key="21">
    <source>
        <dbReference type="RuleBase" id="RU004241"/>
    </source>
</evidence>
<evidence type="ECO:0000313" key="25">
    <source>
        <dbReference type="Proteomes" id="UP000467840"/>
    </source>
</evidence>
<feature type="domain" description="HIG1" evidence="23">
    <location>
        <begin position="67"/>
        <end position="170"/>
    </location>
</feature>
<evidence type="ECO:0000256" key="13">
    <source>
        <dbReference type="ARBA" id="ARBA00022837"/>
    </source>
</evidence>
<dbReference type="GO" id="GO:0042744">
    <property type="term" value="P:hydrogen peroxide catabolic process"/>
    <property type="evidence" value="ECO:0007669"/>
    <property type="project" value="UniProtKB-KW"/>
</dbReference>
<organism evidence="24 25">
    <name type="scientific">Hevea brasiliensis</name>
    <name type="common">Para rubber tree</name>
    <name type="synonym">Siphonia brasiliensis</name>
    <dbReference type="NCBI Taxonomy" id="3981"/>
    <lineage>
        <taxon>Eukaryota</taxon>
        <taxon>Viridiplantae</taxon>
        <taxon>Streptophyta</taxon>
        <taxon>Embryophyta</taxon>
        <taxon>Tracheophyta</taxon>
        <taxon>Spermatophyta</taxon>
        <taxon>Magnoliopsida</taxon>
        <taxon>eudicotyledons</taxon>
        <taxon>Gunneridae</taxon>
        <taxon>Pentapetalae</taxon>
        <taxon>rosids</taxon>
        <taxon>fabids</taxon>
        <taxon>Malpighiales</taxon>
        <taxon>Euphorbiaceae</taxon>
        <taxon>Crotonoideae</taxon>
        <taxon>Micrandreae</taxon>
        <taxon>Hevea</taxon>
    </lineage>
</organism>
<sequence length="182" mass="19030">MIMPPSLGRKLLPNNNSIRGFNVIDDIKAKVEKACPGVVSCADIIALVARDSVVHLGGPSWEVGLGRRDSLTASRALANTSIPPPTSNLSALITSFSAQGLSLKNMVALSGALWATAVGGSLAYTRTKTPLKPSLRLIHARMHAQALTLAVLSSAAIYHYYEKKQGENNAAAASGATNSLPN</sequence>
<keyword evidence="19" id="KW-0376">Hydrogen peroxide</keyword>
<comment type="cofactor">
    <cofactor evidence="3">
        <name>heme b</name>
        <dbReference type="ChEBI" id="CHEBI:60344"/>
    </cofactor>
</comment>
<dbReference type="InterPro" id="IPR000823">
    <property type="entry name" value="Peroxidase_pln"/>
</dbReference>
<keyword evidence="12" id="KW-0732">Signal</keyword>
<keyword evidence="17" id="KW-0472">Membrane</keyword>
<dbReference type="PRINTS" id="PR00458">
    <property type="entry name" value="PEROXIDASE"/>
</dbReference>
<dbReference type="PRINTS" id="PR00461">
    <property type="entry name" value="PLPEROXIDASE"/>
</dbReference>
<evidence type="ECO:0000256" key="3">
    <source>
        <dbReference type="ARBA" id="ARBA00001970"/>
    </source>
</evidence>
<dbReference type="InterPro" id="IPR010255">
    <property type="entry name" value="Haem_peroxidase_sf"/>
</dbReference>
<dbReference type="GO" id="GO:0046872">
    <property type="term" value="F:metal ion binding"/>
    <property type="evidence" value="ECO:0007669"/>
    <property type="project" value="UniProtKB-KW"/>
</dbReference>
<evidence type="ECO:0000256" key="11">
    <source>
        <dbReference type="ARBA" id="ARBA00022723"/>
    </source>
</evidence>
<comment type="catalytic activity">
    <reaction evidence="1">
        <text>2 a phenolic donor + H2O2 = 2 a phenolic radical donor + 2 H2O</text>
        <dbReference type="Rhea" id="RHEA:56136"/>
        <dbReference type="ChEBI" id="CHEBI:15377"/>
        <dbReference type="ChEBI" id="CHEBI:16240"/>
        <dbReference type="ChEBI" id="CHEBI:139520"/>
        <dbReference type="ChEBI" id="CHEBI:139521"/>
        <dbReference type="EC" id="1.11.1.7"/>
    </reaction>
</comment>
<accession>A0A6A6N4Y9</accession>
<dbReference type="GO" id="GO:0020037">
    <property type="term" value="F:heme binding"/>
    <property type="evidence" value="ECO:0007669"/>
    <property type="project" value="InterPro"/>
</dbReference>
<comment type="caution">
    <text evidence="24">The sequence shown here is derived from an EMBL/GenBank/DDBJ whole genome shotgun (WGS) entry which is preliminary data.</text>
</comment>
<dbReference type="SUPFAM" id="SSF48113">
    <property type="entry name" value="Heme-dependent peroxidases"/>
    <property type="match status" value="1"/>
</dbReference>
<evidence type="ECO:0000256" key="16">
    <source>
        <dbReference type="ARBA" id="ARBA00023004"/>
    </source>
</evidence>
<evidence type="ECO:0000256" key="17">
    <source>
        <dbReference type="ARBA" id="ARBA00023136"/>
    </source>
</evidence>
<dbReference type="EMBL" id="JAAGAX010000003">
    <property type="protein sequence ID" value="KAF2319239.1"/>
    <property type="molecule type" value="Genomic_DNA"/>
</dbReference>
<evidence type="ECO:0000256" key="18">
    <source>
        <dbReference type="ARBA" id="ARBA00023180"/>
    </source>
</evidence>
<comment type="subcellular location">
    <subcellularLocation>
        <location evidence="5">Mitochondrion</location>
    </subcellularLocation>
</comment>
<keyword evidence="13" id="KW-0106">Calcium</keyword>
<dbReference type="PROSITE" id="PS50873">
    <property type="entry name" value="PEROXIDASE_4"/>
    <property type="match status" value="1"/>
</dbReference>
<keyword evidence="9" id="KW-0349">Heme</keyword>
<dbReference type="PROSITE" id="PS51503">
    <property type="entry name" value="HIG1"/>
    <property type="match status" value="1"/>
</dbReference>
<dbReference type="AlphaFoldDB" id="A0A6A6N4Y9"/>
<evidence type="ECO:0000256" key="4">
    <source>
        <dbReference type="ARBA" id="ARBA00002322"/>
    </source>
</evidence>
<evidence type="ECO:0000256" key="2">
    <source>
        <dbReference type="ARBA" id="ARBA00001913"/>
    </source>
</evidence>
<dbReference type="Gene3D" id="1.10.420.10">
    <property type="entry name" value="Peroxidase, domain 2"/>
    <property type="match status" value="1"/>
</dbReference>
<dbReference type="Gene3D" id="1.10.520.10">
    <property type="match status" value="1"/>
</dbReference>
<gene>
    <name evidence="24" type="ORF">GH714_014156</name>
</gene>
<keyword evidence="7" id="KW-0964">Secreted</keyword>
<reference evidence="24 25" key="1">
    <citation type="journal article" date="2020" name="Mol. Plant">
        <title>The Chromosome-Based Rubber Tree Genome Provides New Insights into Spurge Genome Evolution and Rubber Biosynthesis.</title>
        <authorList>
            <person name="Liu J."/>
            <person name="Shi C."/>
            <person name="Shi C.C."/>
            <person name="Li W."/>
            <person name="Zhang Q.J."/>
            <person name="Zhang Y."/>
            <person name="Li K."/>
            <person name="Lu H.F."/>
            <person name="Shi C."/>
            <person name="Zhu S.T."/>
            <person name="Xiao Z.Y."/>
            <person name="Nan H."/>
            <person name="Yue Y."/>
            <person name="Zhu X.G."/>
            <person name="Wu Y."/>
            <person name="Hong X.N."/>
            <person name="Fan G.Y."/>
            <person name="Tong Y."/>
            <person name="Zhang D."/>
            <person name="Mao C.L."/>
            <person name="Liu Y.L."/>
            <person name="Hao S.J."/>
            <person name="Liu W.Q."/>
            <person name="Lv M.Q."/>
            <person name="Zhang H.B."/>
            <person name="Liu Y."/>
            <person name="Hu-Tang G.R."/>
            <person name="Wang J.P."/>
            <person name="Wang J.H."/>
            <person name="Sun Y.H."/>
            <person name="Ni S.B."/>
            <person name="Chen W.B."/>
            <person name="Zhang X.C."/>
            <person name="Jiao Y.N."/>
            <person name="Eichler E.E."/>
            <person name="Li G.H."/>
            <person name="Liu X."/>
            <person name="Gao L.Z."/>
        </authorList>
    </citation>
    <scope>NUCLEOTIDE SEQUENCE [LARGE SCALE GENOMIC DNA]</scope>
    <source>
        <strain evidence="25">cv. GT1</strain>
        <tissue evidence="24">Leaf</tissue>
    </source>
</reference>
<evidence type="ECO:0000256" key="9">
    <source>
        <dbReference type="ARBA" id="ARBA00022617"/>
    </source>
</evidence>
<comment type="cofactor">
    <cofactor evidence="2">
        <name>Ca(2+)</name>
        <dbReference type="ChEBI" id="CHEBI:29108"/>
    </cofactor>
</comment>
<proteinExistence type="inferred from homology"/>
<dbReference type="Proteomes" id="UP000467840">
    <property type="component" value="Chromosome 10"/>
</dbReference>
<keyword evidence="18" id="KW-0325">Glycoprotein</keyword>
<dbReference type="Pfam" id="PF00141">
    <property type="entry name" value="peroxidase"/>
    <property type="match status" value="1"/>
</dbReference>
<dbReference type="GO" id="GO:0140825">
    <property type="term" value="F:lactoperoxidase activity"/>
    <property type="evidence" value="ECO:0007669"/>
    <property type="project" value="UniProtKB-EC"/>
</dbReference>
<dbReference type="EC" id="1.11.1.7" evidence="6"/>
<dbReference type="GO" id="GO:0006979">
    <property type="term" value="P:response to oxidative stress"/>
    <property type="evidence" value="ECO:0007669"/>
    <property type="project" value="InterPro"/>
</dbReference>
<keyword evidence="8" id="KW-0575">Peroxidase</keyword>
<evidence type="ECO:0000259" key="23">
    <source>
        <dbReference type="PROSITE" id="PS51503"/>
    </source>
</evidence>
<feature type="domain" description="Plant heme peroxidase family profile" evidence="22">
    <location>
        <begin position="9"/>
        <end position="112"/>
    </location>
</feature>
<evidence type="ECO:0000256" key="6">
    <source>
        <dbReference type="ARBA" id="ARBA00012313"/>
    </source>
</evidence>
<evidence type="ECO:0000256" key="10">
    <source>
        <dbReference type="ARBA" id="ARBA00022692"/>
    </source>
</evidence>
<evidence type="ECO:0000313" key="24">
    <source>
        <dbReference type="EMBL" id="KAF2319239.1"/>
    </source>
</evidence>
<keyword evidence="11" id="KW-0479">Metal-binding</keyword>
<feature type="binding site" evidence="20">
    <location>
        <position position="83"/>
    </location>
    <ligand>
        <name>substrate</name>
    </ligand>
</feature>
<dbReference type="GO" id="GO:0005739">
    <property type="term" value="C:mitochondrion"/>
    <property type="evidence" value="ECO:0007669"/>
    <property type="project" value="UniProtKB-SubCell"/>
</dbReference>
<keyword evidence="25" id="KW-1185">Reference proteome</keyword>
<keyword evidence="16" id="KW-0408">Iron</keyword>
<evidence type="ECO:0000256" key="19">
    <source>
        <dbReference type="ARBA" id="ARBA00023324"/>
    </source>
</evidence>
<comment type="function">
    <text evidence="4">Removal of H(2)O(2), oxidation of toxic reductants, biosynthesis and degradation of lignin, suberization, auxin catabolism, response to environmental stresses such as wounding, pathogen attack and oxidative stress. These functions might be dependent on each isozyme/isoform in each plant tissue.</text>
</comment>
<evidence type="ECO:0000256" key="5">
    <source>
        <dbReference type="ARBA" id="ARBA00004173"/>
    </source>
</evidence>
<dbReference type="PANTHER" id="PTHR31388">
    <property type="entry name" value="PEROXIDASE 72-RELATED"/>
    <property type="match status" value="1"/>
</dbReference>
<evidence type="ECO:0000256" key="12">
    <source>
        <dbReference type="ARBA" id="ARBA00022729"/>
    </source>
</evidence>
<keyword evidence="10" id="KW-0812">Transmembrane</keyword>
<evidence type="ECO:0000256" key="7">
    <source>
        <dbReference type="ARBA" id="ARBA00022525"/>
    </source>
</evidence>